<dbReference type="EMBL" id="WVTA01000001">
    <property type="protein sequence ID" value="KAK3216627.1"/>
    <property type="molecule type" value="Genomic_DNA"/>
</dbReference>
<gene>
    <name evidence="2" type="ORF">GRF29_1g415712</name>
</gene>
<proteinExistence type="predicted"/>
<dbReference type="Proteomes" id="UP001280581">
    <property type="component" value="Unassembled WGS sequence"/>
</dbReference>
<reference evidence="2 3" key="1">
    <citation type="submission" date="2021-02" db="EMBL/GenBank/DDBJ databases">
        <title>Genome assembly of Pseudopithomyces chartarum.</title>
        <authorList>
            <person name="Jauregui R."/>
            <person name="Singh J."/>
            <person name="Voisey C."/>
        </authorList>
    </citation>
    <scope>NUCLEOTIDE SEQUENCE [LARGE SCALE GENOMIC DNA]</scope>
    <source>
        <strain evidence="2 3">AGR01</strain>
    </source>
</reference>
<feature type="compositionally biased region" description="Low complexity" evidence="1">
    <location>
        <begin position="522"/>
        <end position="538"/>
    </location>
</feature>
<protein>
    <submittedName>
        <fullName evidence="2">Uncharacterized protein</fullName>
    </submittedName>
</protein>
<accession>A0AAN6M7V8</accession>
<evidence type="ECO:0000256" key="1">
    <source>
        <dbReference type="SAM" id="MobiDB-lite"/>
    </source>
</evidence>
<name>A0AAN6M7V8_9PLEO</name>
<organism evidence="2 3">
    <name type="scientific">Pseudopithomyces chartarum</name>
    <dbReference type="NCBI Taxonomy" id="1892770"/>
    <lineage>
        <taxon>Eukaryota</taxon>
        <taxon>Fungi</taxon>
        <taxon>Dikarya</taxon>
        <taxon>Ascomycota</taxon>
        <taxon>Pezizomycotina</taxon>
        <taxon>Dothideomycetes</taxon>
        <taxon>Pleosporomycetidae</taxon>
        <taxon>Pleosporales</taxon>
        <taxon>Massarineae</taxon>
        <taxon>Didymosphaeriaceae</taxon>
        <taxon>Pseudopithomyces</taxon>
    </lineage>
</organism>
<dbReference type="AlphaFoldDB" id="A0AAN6M7V8"/>
<comment type="caution">
    <text evidence="2">The sequence shown here is derived from an EMBL/GenBank/DDBJ whole genome shotgun (WGS) entry which is preliminary data.</text>
</comment>
<keyword evidence="3" id="KW-1185">Reference proteome</keyword>
<evidence type="ECO:0000313" key="2">
    <source>
        <dbReference type="EMBL" id="KAK3216627.1"/>
    </source>
</evidence>
<feature type="region of interest" description="Disordered" evidence="1">
    <location>
        <begin position="471"/>
        <end position="495"/>
    </location>
</feature>
<sequence>MEILTETSPPKANHIERIVAIINRDDRFKLFNDAAVAEGNLDNPIHPIFHPEQFLKQTIHIKQALQLASLYLTVPSLVEFFIPLTFGQIQKEEVDTIKTRHCIYRRKRNISRKKEIEIVLANLRCLAHHNTWEWADFSKDAKLKKTWGCTMLTKDVPVSPHNKGCPSLENTNSKFMLTPRTSTHIRIDEKMIAYYKDEEFGYATRSRCEQFRYDFQAAMVMCHEISHAYGGLILGSFKEPYLHRKHPINELGFAWENYMFGGRLDPPQKTSPESIFHLHKVWQNKAVLQRFAGEEYIAVPVAWTAQWFRKDTWEAIRKYGYEGVSQLPETTFKIYWSSNMRRHIVYTDDEDARDDLRWGRDSSALSYLTSKGGFAADADVEVARAFGMPMTGLAKMSLVPTPPRHFDDTPENDKPYLLNNQHRDFETWRALKAAKEELKKPNMLSVATKSMPTPSLVNKPKSVRRLRRLSVAGGPMSSSDSDLSPTFPKGWNTDPDTSDFISNKFIGERPEYYFDSRRGQQTTSTKSSTAYTSSTSSSLGKRSRNNDRSDVGTPSKKPRYDN</sequence>
<feature type="region of interest" description="Disordered" evidence="1">
    <location>
        <begin position="511"/>
        <end position="562"/>
    </location>
</feature>
<evidence type="ECO:0000313" key="3">
    <source>
        <dbReference type="Proteomes" id="UP001280581"/>
    </source>
</evidence>